<dbReference type="Proteomes" id="UP000792457">
    <property type="component" value="Unassembled WGS sequence"/>
</dbReference>
<feature type="region of interest" description="Disordered" evidence="1">
    <location>
        <begin position="292"/>
        <end position="343"/>
    </location>
</feature>
<feature type="transmembrane region" description="Helical" evidence="2">
    <location>
        <begin position="461"/>
        <end position="480"/>
    </location>
</feature>
<dbReference type="Gene3D" id="1.20.1250.20">
    <property type="entry name" value="MFS general substrate transporter like domains"/>
    <property type="match status" value="1"/>
</dbReference>
<evidence type="ECO:0000313" key="3">
    <source>
        <dbReference type="EMBL" id="KAG8232235.1"/>
    </source>
</evidence>
<feature type="compositionally biased region" description="Polar residues" evidence="1">
    <location>
        <begin position="314"/>
        <end position="343"/>
    </location>
</feature>
<evidence type="ECO:0000256" key="2">
    <source>
        <dbReference type="SAM" id="Phobius"/>
    </source>
</evidence>
<feature type="transmembrane region" description="Helical" evidence="2">
    <location>
        <begin position="564"/>
        <end position="585"/>
    </location>
</feature>
<dbReference type="PANTHER" id="PTHR11360">
    <property type="entry name" value="MONOCARBOXYLATE TRANSPORTER"/>
    <property type="match status" value="1"/>
</dbReference>
<feature type="transmembrane region" description="Helical" evidence="2">
    <location>
        <begin position="600"/>
        <end position="623"/>
    </location>
</feature>
<dbReference type="GO" id="GO:0008028">
    <property type="term" value="F:monocarboxylic acid transmembrane transporter activity"/>
    <property type="evidence" value="ECO:0007669"/>
    <property type="project" value="TreeGrafter"/>
</dbReference>
<protein>
    <submittedName>
        <fullName evidence="3">Uncharacterized protein</fullName>
    </submittedName>
</protein>
<gene>
    <name evidence="3" type="ORF">J437_LFUL011788</name>
</gene>
<dbReference type="InterPro" id="IPR050327">
    <property type="entry name" value="Proton-linked_MCT"/>
</dbReference>
<dbReference type="InterPro" id="IPR036259">
    <property type="entry name" value="MFS_trans_sf"/>
</dbReference>
<comment type="caution">
    <text evidence="3">The sequence shown here is derived from an EMBL/GenBank/DDBJ whole genome shotgun (WGS) entry which is preliminary data.</text>
</comment>
<feature type="transmembrane region" description="Helical" evidence="2">
    <location>
        <begin position="92"/>
        <end position="109"/>
    </location>
</feature>
<sequence>MSSVLWSYGVLLSSMVEHDDIRFSVALWTPALFLATVCLTDPWCRLPVIKGSSGKRRKAIATWMLRPISVAGILLVCGALAVTPFIRPRELHLLTFGVLSGLGSSLALTQSELLMDQYFPPRRKRRRQRVLCLACIRFGSSLSQFVSPLLMMAVIGSYGRHQAPLLHSGYVLHALIAAALIKFRSNGSTKANVRLRSMSYSKMEEDDGTEDTEWRCGPHRISEGEILLPFEEDLAGRSWKNPAKDETTSYDLKDDDDDIDAEDALESANEPASNILGQPKRRNCYGVEILPQIPEETEEEDSGDARQNKRSSRRLTITLPNNNNNHKVPSEVDNPSNGSNFHNGNYLPDTPTSASSTTFLITPNKSLRKYKRWKWRRRKWRRRRVKKEEEDMGEEEEGIDEVKRGPFCCVREVLDPRGFCKGSFYPALALSTSSKLGNLVFFSMVPHVARLLGKSKNDCTLLVALAGFSSLLMAAVLPLISFPSPKTKVAGFFAPRTCKKFTYSIGSIISAIALFLLSRCDTYDRLTLASLLFGIGSGATADTAGSVLHVAYGGWESVSGSRGLINTLSSFIIIGFTASIGIYIAPATTEATSGMNGTGVGSLTLCFSMVAIFQFMAGIFWPIQSILSRFYRRQRNYMDWSNGMFLQAT</sequence>
<reference evidence="3" key="1">
    <citation type="submission" date="2013-04" db="EMBL/GenBank/DDBJ databases">
        <authorList>
            <person name="Qu J."/>
            <person name="Murali S.C."/>
            <person name="Bandaranaike D."/>
            <person name="Bellair M."/>
            <person name="Blankenburg K."/>
            <person name="Chao H."/>
            <person name="Dinh H."/>
            <person name="Doddapaneni H."/>
            <person name="Downs B."/>
            <person name="Dugan-Rocha S."/>
            <person name="Elkadiri S."/>
            <person name="Gnanaolivu R.D."/>
            <person name="Hernandez B."/>
            <person name="Javaid M."/>
            <person name="Jayaseelan J.C."/>
            <person name="Lee S."/>
            <person name="Li M."/>
            <person name="Ming W."/>
            <person name="Munidasa M."/>
            <person name="Muniz J."/>
            <person name="Nguyen L."/>
            <person name="Ongeri F."/>
            <person name="Osuji N."/>
            <person name="Pu L.-L."/>
            <person name="Puazo M."/>
            <person name="Qu C."/>
            <person name="Quiroz J."/>
            <person name="Raj R."/>
            <person name="Weissenberger G."/>
            <person name="Xin Y."/>
            <person name="Zou X."/>
            <person name="Han Y."/>
            <person name="Richards S."/>
            <person name="Worley K."/>
            <person name="Muzny D."/>
            <person name="Gibbs R."/>
        </authorList>
    </citation>
    <scope>NUCLEOTIDE SEQUENCE</scope>
    <source>
        <strain evidence="3">Sampled in the wild</strain>
    </source>
</reference>
<keyword evidence="2" id="KW-1133">Transmembrane helix</keyword>
<evidence type="ECO:0000313" key="4">
    <source>
        <dbReference type="Proteomes" id="UP000792457"/>
    </source>
</evidence>
<dbReference type="EMBL" id="KZ308605">
    <property type="protein sequence ID" value="KAG8232235.1"/>
    <property type="molecule type" value="Genomic_DNA"/>
</dbReference>
<feature type="transmembrane region" description="Helical" evidence="2">
    <location>
        <begin position="530"/>
        <end position="552"/>
    </location>
</feature>
<feature type="transmembrane region" description="Helical" evidence="2">
    <location>
        <begin position="65"/>
        <end position="86"/>
    </location>
</feature>
<dbReference type="PANTHER" id="PTHR11360:SF284">
    <property type="entry name" value="EG:103B4.3 PROTEIN-RELATED"/>
    <property type="match status" value="1"/>
</dbReference>
<feature type="region of interest" description="Disordered" evidence="1">
    <location>
        <begin position="238"/>
        <end position="257"/>
    </location>
</feature>
<keyword evidence="2" id="KW-0812">Transmembrane</keyword>
<keyword evidence="2" id="KW-0472">Membrane</keyword>
<organism evidence="3 4">
    <name type="scientific">Ladona fulva</name>
    <name type="common">Scarce chaser dragonfly</name>
    <name type="synonym">Libellula fulva</name>
    <dbReference type="NCBI Taxonomy" id="123851"/>
    <lineage>
        <taxon>Eukaryota</taxon>
        <taxon>Metazoa</taxon>
        <taxon>Ecdysozoa</taxon>
        <taxon>Arthropoda</taxon>
        <taxon>Hexapoda</taxon>
        <taxon>Insecta</taxon>
        <taxon>Pterygota</taxon>
        <taxon>Palaeoptera</taxon>
        <taxon>Odonata</taxon>
        <taxon>Epiprocta</taxon>
        <taxon>Anisoptera</taxon>
        <taxon>Libelluloidea</taxon>
        <taxon>Libellulidae</taxon>
        <taxon>Ladona</taxon>
    </lineage>
</organism>
<proteinExistence type="predicted"/>
<reference evidence="3" key="2">
    <citation type="submission" date="2017-10" db="EMBL/GenBank/DDBJ databases">
        <title>Ladona fulva Genome sequencing and assembly.</title>
        <authorList>
            <person name="Murali S."/>
            <person name="Richards S."/>
            <person name="Bandaranaike D."/>
            <person name="Bellair M."/>
            <person name="Blankenburg K."/>
            <person name="Chao H."/>
            <person name="Dinh H."/>
            <person name="Doddapaneni H."/>
            <person name="Dugan-Rocha S."/>
            <person name="Elkadiri S."/>
            <person name="Gnanaolivu R."/>
            <person name="Hernandez B."/>
            <person name="Skinner E."/>
            <person name="Javaid M."/>
            <person name="Lee S."/>
            <person name="Li M."/>
            <person name="Ming W."/>
            <person name="Munidasa M."/>
            <person name="Muniz J."/>
            <person name="Nguyen L."/>
            <person name="Hughes D."/>
            <person name="Osuji N."/>
            <person name="Pu L.-L."/>
            <person name="Puazo M."/>
            <person name="Qu C."/>
            <person name="Quiroz J."/>
            <person name="Raj R."/>
            <person name="Weissenberger G."/>
            <person name="Xin Y."/>
            <person name="Zou X."/>
            <person name="Han Y."/>
            <person name="Worley K."/>
            <person name="Muzny D."/>
            <person name="Gibbs R."/>
        </authorList>
    </citation>
    <scope>NUCLEOTIDE SEQUENCE</scope>
    <source>
        <strain evidence="3">Sampled in the wild</strain>
    </source>
</reference>
<dbReference type="SUPFAM" id="SSF103473">
    <property type="entry name" value="MFS general substrate transporter"/>
    <property type="match status" value="1"/>
</dbReference>
<evidence type="ECO:0000256" key="1">
    <source>
        <dbReference type="SAM" id="MobiDB-lite"/>
    </source>
</evidence>
<accession>A0A8K0P1F9</accession>
<feature type="transmembrane region" description="Helical" evidence="2">
    <location>
        <begin position="501"/>
        <end position="518"/>
    </location>
</feature>
<feature type="transmembrane region" description="Helical" evidence="2">
    <location>
        <begin position="164"/>
        <end position="181"/>
    </location>
</feature>
<feature type="transmembrane region" description="Helical" evidence="2">
    <location>
        <begin position="25"/>
        <end position="44"/>
    </location>
</feature>
<feature type="transmembrane region" description="Helical" evidence="2">
    <location>
        <begin position="130"/>
        <end position="158"/>
    </location>
</feature>
<name>A0A8K0P1F9_LADFU</name>
<dbReference type="AlphaFoldDB" id="A0A8K0P1F9"/>
<keyword evidence="4" id="KW-1185">Reference proteome</keyword>
<dbReference type="OrthoDB" id="410267at2759"/>